<gene>
    <name evidence="10" type="ORF">COT99_03500</name>
</gene>
<evidence type="ECO:0000256" key="4">
    <source>
        <dbReference type="ARBA" id="ARBA00022989"/>
    </source>
</evidence>
<comment type="subcellular location">
    <subcellularLocation>
        <location evidence="1">Cell membrane</location>
        <topology evidence="1">Multi-pass membrane protein</topology>
    </subcellularLocation>
</comment>
<dbReference type="PANTHER" id="PTHR30572">
    <property type="entry name" value="MEMBRANE COMPONENT OF TRANSPORTER-RELATED"/>
    <property type="match status" value="1"/>
</dbReference>
<dbReference type="Pfam" id="PF02687">
    <property type="entry name" value="FtsX"/>
    <property type="match status" value="1"/>
</dbReference>
<evidence type="ECO:0000256" key="7">
    <source>
        <dbReference type="SAM" id="Phobius"/>
    </source>
</evidence>
<comment type="similarity">
    <text evidence="6">Belongs to the ABC-4 integral membrane protein family.</text>
</comment>
<evidence type="ECO:0000313" key="10">
    <source>
        <dbReference type="EMBL" id="PIR92950.1"/>
    </source>
</evidence>
<evidence type="ECO:0000259" key="8">
    <source>
        <dbReference type="Pfam" id="PF02687"/>
    </source>
</evidence>
<feature type="transmembrane region" description="Helical" evidence="7">
    <location>
        <begin position="374"/>
        <end position="398"/>
    </location>
</feature>
<dbReference type="AlphaFoldDB" id="A0A2H0V3N1"/>
<evidence type="ECO:0000256" key="2">
    <source>
        <dbReference type="ARBA" id="ARBA00022475"/>
    </source>
</evidence>
<comment type="caution">
    <text evidence="10">The sequence shown here is derived from an EMBL/GenBank/DDBJ whole genome shotgun (WGS) entry which is preliminary data.</text>
</comment>
<keyword evidence="3 7" id="KW-0812">Transmembrane</keyword>
<dbReference type="GO" id="GO:0022857">
    <property type="term" value="F:transmembrane transporter activity"/>
    <property type="evidence" value="ECO:0007669"/>
    <property type="project" value="TreeGrafter"/>
</dbReference>
<feature type="domain" description="MacB-like periplasmic core" evidence="9">
    <location>
        <begin position="21"/>
        <end position="249"/>
    </location>
</feature>
<sequence>MNLFTPLKIAYKAIRMHKIRSALTVLGLVIGITSIIVVINMGQGIENLILKQVEVFGTDFLEVEIKVPSVSKTSSANAAGIAQGISITTLKLKDAEAVAKQPNISNYYTMLMGQDIVSVGRENKTAMLWGVSPSFFPLFKSQVEFGRPFFAEEDLAQARVAVIGQGIREKLFGERDAVGEYVKIGDKNFHVIGVMEKQSSMMFFDMNSTIFLPIRTLQKQVLGIDHIQAIIAYLKNPNLAAATAADITEIMREQHGITDPKKDDFAVTTMEEALGMLNTVTGAITLLLMAIAGISLLVGGVGIMNIMYVSVKERTYEIGLRKALGATNGNILWQFLWEAIFLTFSGGIIGVILGELLSLAAVLGARAFGLEWGFNFSLSGLALAVGFSVMVGLIFGIYPARQAAQMQPVEALGQQ</sequence>
<dbReference type="Pfam" id="PF12704">
    <property type="entry name" value="MacB_PCD"/>
    <property type="match status" value="1"/>
</dbReference>
<accession>A0A2H0V3N1</accession>
<dbReference type="EMBL" id="PFAR01000041">
    <property type="protein sequence ID" value="PIR92950.1"/>
    <property type="molecule type" value="Genomic_DNA"/>
</dbReference>
<dbReference type="InterPro" id="IPR050250">
    <property type="entry name" value="Macrolide_Exporter_MacB"/>
</dbReference>
<keyword evidence="4 7" id="KW-1133">Transmembrane helix</keyword>
<dbReference type="InterPro" id="IPR025857">
    <property type="entry name" value="MacB_PCD"/>
</dbReference>
<evidence type="ECO:0000256" key="6">
    <source>
        <dbReference type="ARBA" id="ARBA00038076"/>
    </source>
</evidence>
<dbReference type="Proteomes" id="UP000228626">
    <property type="component" value="Unassembled WGS sequence"/>
</dbReference>
<proteinExistence type="inferred from homology"/>
<dbReference type="PANTHER" id="PTHR30572:SF4">
    <property type="entry name" value="ABC TRANSPORTER PERMEASE YTRF"/>
    <property type="match status" value="1"/>
</dbReference>
<feature type="transmembrane region" description="Helical" evidence="7">
    <location>
        <begin position="331"/>
        <end position="354"/>
    </location>
</feature>
<organism evidence="10 11">
    <name type="scientific">Candidatus Falkowbacteria bacterium CG10_big_fil_rev_8_21_14_0_10_43_10</name>
    <dbReference type="NCBI Taxonomy" id="1974567"/>
    <lineage>
        <taxon>Bacteria</taxon>
        <taxon>Candidatus Falkowiibacteriota</taxon>
    </lineage>
</organism>
<protein>
    <recommendedName>
        <fullName evidence="12">Multidrug ABC transporter substrate-binding protein</fullName>
    </recommendedName>
</protein>
<name>A0A2H0V3N1_9BACT</name>
<evidence type="ECO:0008006" key="12">
    <source>
        <dbReference type="Google" id="ProtNLM"/>
    </source>
</evidence>
<feature type="transmembrane region" description="Helical" evidence="7">
    <location>
        <begin position="21"/>
        <end position="42"/>
    </location>
</feature>
<dbReference type="GO" id="GO:0005886">
    <property type="term" value="C:plasma membrane"/>
    <property type="evidence" value="ECO:0007669"/>
    <property type="project" value="UniProtKB-SubCell"/>
</dbReference>
<evidence type="ECO:0000259" key="9">
    <source>
        <dbReference type="Pfam" id="PF12704"/>
    </source>
</evidence>
<dbReference type="InterPro" id="IPR003838">
    <property type="entry name" value="ABC3_permease_C"/>
</dbReference>
<keyword evidence="2" id="KW-1003">Cell membrane</keyword>
<evidence type="ECO:0000313" key="11">
    <source>
        <dbReference type="Proteomes" id="UP000228626"/>
    </source>
</evidence>
<keyword evidence="5 7" id="KW-0472">Membrane</keyword>
<reference evidence="11" key="1">
    <citation type="submission" date="2017-09" db="EMBL/GenBank/DDBJ databases">
        <title>Depth-based differentiation of microbial function through sediment-hosted aquifers and enrichment of novel symbionts in the deep terrestrial subsurface.</title>
        <authorList>
            <person name="Probst A.J."/>
            <person name="Ladd B."/>
            <person name="Jarett J.K."/>
            <person name="Geller-Mcgrath D.E."/>
            <person name="Sieber C.M.K."/>
            <person name="Emerson J.B."/>
            <person name="Anantharaman K."/>
            <person name="Thomas B.C."/>
            <person name="Malmstrom R."/>
            <person name="Stieglmeier M."/>
            <person name="Klingl A."/>
            <person name="Woyke T."/>
            <person name="Ryan C.M."/>
            <person name="Banfield J.F."/>
        </authorList>
    </citation>
    <scope>NUCLEOTIDE SEQUENCE [LARGE SCALE GENOMIC DNA]</scope>
</reference>
<feature type="domain" description="ABC3 transporter permease C-terminal" evidence="8">
    <location>
        <begin position="290"/>
        <end position="408"/>
    </location>
</feature>
<feature type="transmembrane region" description="Helical" evidence="7">
    <location>
        <begin position="286"/>
        <end position="311"/>
    </location>
</feature>
<evidence type="ECO:0000256" key="1">
    <source>
        <dbReference type="ARBA" id="ARBA00004651"/>
    </source>
</evidence>
<evidence type="ECO:0000256" key="5">
    <source>
        <dbReference type="ARBA" id="ARBA00023136"/>
    </source>
</evidence>
<evidence type="ECO:0000256" key="3">
    <source>
        <dbReference type="ARBA" id="ARBA00022692"/>
    </source>
</evidence>